<dbReference type="KEGG" id="mlir:LPB04_09690"/>
<dbReference type="GO" id="GO:0009103">
    <property type="term" value="P:lipopolysaccharide biosynthetic process"/>
    <property type="evidence" value="ECO:0007669"/>
    <property type="project" value="UniProtKB-KW"/>
</dbReference>
<proteinExistence type="predicted"/>
<dbReference type="Proteomes" id="UP000593875">
    <property type="component" value="Chromosome"/>
</dbReference>
<keyword evidence="6" id="KW-1185">Reference proteome</keyword>
<comment type="pathway">
    <text evidence="1">Bacterial outer membrane biogenesis; lipooligosaccharide biosynthesis.</text>
</comment>
<dbReference type="RefSeq" id="WP_193688468.1">
    <property type="nucleotide sequence ID" value="NZ_CP062941.1"/>
</dbReference>
<dbReference type="Pfam" id="PF01755">
    <property type="entry name" value="Glyco_transf_25"/>
    <property type="match status" value="1"/>
</dbReference>
<dbReference type="EMBL" id="CP062941">
    <property type="protein sequence ID" value="QOL51494.1"/>
    <property type="molecule type" value="Genomic_DNA"/>
</dbReference>
<comment type="pathway">
    <text evidence="2">Glycan metabolism; lacto-N-neotetraose biosynthesis.</text>
</comment>
<dbReference type="GO" id="GO:0016740">
    <property type="term" value="F:transferase activity"/>
    <property type="evidence" value="ECO:0007669"/>
    <property type="project" value="UniProtKB-KW"/>
</dbReference>
<protein>
    <submittedName>
        <fullName evidence="5">Glycosyltransferase family 25 protein</fullName>
    </submittedName>
</protein>
<evidence type="ECO:0000259" key="4">
    <source>
        <dbReference type="Pfam" id="PF01755"/>
    </source>
</evidence>
<evidence type="ECO:0000256" key="1">
    <source>
        <dbReference type="ARBA" id="ARBA00005068"/>
    </source>
</evidence>
<reference evidence="5 6" key="1">
    <citation type="submission" date="2020-10" db="EMBL/GenBank/DDBJ databases">
        <title>Genome sequencing of Massilia sp. LPB0304.</title>
        <authorList>
            <person name="Kim J."/>
        </authorList>
    </citation>
    <scope>NUCLEOTIDE SEQUENCE [LARGE SCALE GENOMIC DNA]</scope>
    <source>
        <strain evidence="5 6">LPB0304</strain>
    </source>
</reference>
<feature type="domain" description="Glycosyl transferase family 25" evidence="4">
    <location>
        <begin position="2"/>
        <end position="174"/>
    </location>
</feature>
<keyword evidence="3" id="KW-0448">Lipopolysaccharide biosynthesis</keyword>
<gene>
    <name evidence="5" type="ORF">LPB04_09690</name>
</gene>
<evidence type="ECO:0000313" key="6">
    <source>
        <dbReference type="Proteomes" id="UP000593875"/>
    </source>
</evidence>
<accession>A0A7L9U8Y9</accession>
<dbReference type="InterPro" id="IPR002654">
    <property type="entry name" value="Glyco_trans_25"/>
</dbReference>
<name>A0A7L9U8Y9_9BURK</name>
<organism evidence="5 6">
    <name type="scientific">Massilia litorea</name>
    <dbReference type="NCBI Taxonomy" id="2769491"/>
    <lineage>
        <taxon>Bacteria</taxon>
        <taxon>Pseudomonadati</taxon>
        <taxon>Pseudomonadota</taxon>
        <taxon>Betaproteobacteria</taxon>
        <taxon>Burkholderiales</taxon>
        <taxon>Oxalobacteraceae</taxon>
        <taxon>Telluria group</taxon>
        <taxon>Massilia</taxon>
    </lineage>
</organism>
<dbReference type="CDD" id="cd06532">
    <property type="entry name" value="Glyco_transf_25"/>
    <property type="match status" value="1"/>
</dbReference>
<evidence type="ECO:0000313" key="5">
    <source>
        <dbReference type="EMBL" id="QOL51494.1"/>
    </source>
</evidence>
<evidence type="ECO:0000256" key="2">
    <source>
        <dbReference type="ARBA" id="ARBA00005222"/>
    </source>
</evidence>
<dbReference type="UniPathway" id="UPA00501"/>
<keyword evidence="5" id="KW-0808">Transferase</keyword>
<evidence type="ECO:0000256" key="3">
    <source>
        <dbReference type="ARBA" id="ARBA00022985"/>
    </source>
</evidence>
<dbReference type="UniPathway" id="UPA00820"/>
<dbReference type="AlphaFoldDB" id="A0A7L9U8Y9"/>
<sequence>MKIFVISLPSSLERRALVAQKLGERKLPFAFIDAVDGRVDHHPYLQRYDEKSFLVHRRRKAAPGELGCYVSHLLAWEKCVALGEPIVVLEDDFQLTPDFEAGLAYLERFADRVSFVRLEPLEKHTVLTSDKGERFSLVKQLDVGMCMTGYVITPRGAQRLLEHAATIRAPIDLFLKYTFDHGELIHAIVPHGVYPTHEDSVIGIDVRNQREKGTLLGLKRFAYKTFYRFANLFTNLANGLRRF</sequence>